<feature type="non-terminal residue" evidence="12">
    <location>
        <position position="1"/>
    </location>
</feature>
<evidence type="ECO:0000259" key="11">
    <source>
        <dbReference type="Pfam" id="PF20833"/>
    </source>
</evidence>
<protein>
    <submittedName>
        <fullName evidence="12">Uncharacterized protein</fullName>
    </submittedName>
</protein>
<name>A0A381P9K5_9ZZZZ</name>
<feature type="compositionally biased region" description="Low complexity" evidence="9">
    <location>
        <begin position="455"/>
        <end position="465"/>
    </location>
</feature>
<dbReference type="GO" id="GO:0004519">
    <property type="term" value="F:endonuclease activity"/>
    <property type="evidence" value="ECO:0007669"/>
    <property type="project" value="UniProtKB-KW"/>
</dbReference>
<dbReference type="EMBL" id="UINC01000895">
    <property type="protein sequence ID" value="SUZ62899.1"/>
    <property type="molecule type" value="Genomic_DNA"/>
</dbReference>
<feature type="domain" description="RNA-binding protein AU-1/Ribonuclease E/G" evidence="10">
    <location>
        <begin position="2"/>
        <end position="218"/>
    </location>
</feature>
<dbReference type="Pfam" id="PF20833">
    <property type="entry name" value="RNase_E_G_Thio"/>
    <property type="match status" value="1"/>
</dbReference>
<dbReference type="PANTHER" id="PTHR30001:SF1">
    <property type="entry name" value="RIBONUCLEASE E_G-LIKE PROTEIN, CHLOROPLASTIC"/>
    <property type="match status" value="1"/>
</dbReference>
<feature type="region of interest" description="Disordered" evidence="9">
    <location>
        <begin position="357"/>
        <end position="377"/>
    </location>
</feature>
<evidence type="ECO:0000256" key="2">
    <source>
        <dbReference type="ARBA" id="ARBA00022490"/>
    </source>
</evidence>
<feature type="compositionally biased region" description="Polar residues" evidence="9">
    <location>
        <begin position="433"/>
        <end position="448"/>
    </location>
</feature>
<evidence type="ECO:0000256" key="7">
    <source>
        <dbReference type="ARBA" id="ARBA00022842"/>
    </source>
</evidence>
<dbReference type="PANTHER" id="PTHR30001">
    <property type="entry name" value="RIBONUCLEASE"/>
    <property type="match status" value="1"/>
</dbReference>
<evidence type="ECO:0000256" key="5">
    <source>
        <dbReference type="ARBA" id="ARBA00022759"/>
    </source>
</evidence>
<evidence type="ECO:0000259" key="10">
    <source>
        <dbReference type="Pfam" id="PF10150"/>
    </source>
</evidence>
<sequence length="519" mass="58231">IGKSVEELQWDLDFLLQLWGAIESAAADKSAPFLVYQESNLIVRAIRDYLRSDIQEIVIDQQEVFDRASRFMQQVMPHNIIRLKHYQDTVPLFSRFQIEHQIESAYSRKVTLTSGGSLVIDHTEALVSIDVNSARATKGSDIEETALQTNLEAVDELARQLRIRDLGGLIVIDLIDMTSSQNKKMVEARLHDAVKNDRARIQLGHISRFGLLEMSRQRLRSSISESNYESCVLCKGTGQIRNVTSSALSLLRILEEEALKENTEAIVAELPLDTATFLLNEKRHEVSQIENRLGTRIVILPSANLQGPQLNIRRLRSDDIDEMGYQASHELKSDHPSSDSLEQYPLEKKSPEAAVKLEQLSSEPPPAASPTGPKAPAAPSTIGFFAKVRNLFSKTAVVVDEKSDKTERPKRHTQNRRRHGGQHRGGSNRRSQPNRNNAQKNQKSTDSGSPREGQNRQARGNAQPNRNRRPRNSRKTTDQRNRQPASQNTSSRTATSQKSSTATDQKRRTEQASQTGTEG</sequence>
<dbReference type="InterPro" id="IPR019307">
    <property type="entry name" value="RNA-bd_AU-1/RNase_E/G"/>
</dbReference>
<evidence type="ECO:0000256" key="8">
    <source>
        <dbReference type="ARBA" id="ARBA00022884"/>
    </source>
</evidence>
<dbReference type="InterPro" id="IPR048583">
    <property type="entry name" value="RNase_E_G_thioredoxin-like"/>
</dbReference>
<keyword evidence="7" id="KW-0460">Magnesium</keyword>
<evidence type="ECO:0000256" key="1">
    <source>
        <dbReference type="ARBA" id="ARBA00001946"/>
    </source>
</evidence>
<dbReference type="Pfam" id="PF10150">
    <property type="entry name" value="RNase_E_G"/>
    <property type="match status" value="1"/>
</dbReference>
<evidence type="ECO:0000256" key="9">
    <source>
        <dbReference type="SAM" id="MobiDB-lite"/>
    </source>
</evidence>
<evidence type="ECO:0000256" key="6">
    <source>
        <dbReference type="ARBA" id="ARBA00022801"/>
    </source>
</evidence>
<proteinExistence type="predicted"/>
<dbReference type="Gene3D" id="3.40.1260.20">
    <property type="entry name" value="Ribonuclease E, catalytic domain"/>
    <property type="match status" value="1"/>
</dbReference>
<evidence type="ECO:0000256" key="3">
    <source>
        <dbReference type="ARBA" id="ARBA00022722"/>
    </source>
</evidence>
<keyword evidence="5" id="KW-0255">Endonuclease</keyword>
<keyword evidence="6" id="KW-0378">Hydrolase</keyword>
<keyword evidence="2" id="KW-0963">Cytoplasm</keyword>
<dbReference type="GO" id="GO:0003723">
    <property type="term" value="F:RNA binding"/>
    <property type="evidence" value="ECO:0007669"/>
    <property type="project" value="UniProtKB-KW"/>
</dbReference>
<keyword evidence="8" id="KW-0694">RNA-binding</keyword>
<dbReference type="AlphaFoldDB" id="A0A381P9K5"/>
<dbReference type="GO" id="GO:0006364">
    <property type="term" value="P:rRNA processing"/>
    <property type="evidence" value="ECO:0007669"/>
    <property type="project" value="TreeGrafter"/>
</dbReference>
<feature type="compositionally biased region" description="Polar residues" evidence="9">
    <location>
        <begin position="482"/>
        <end position="503"/>
    </location>
</feature>
<gene>
    <name evidence="12" type="ORF">METZ01_LOCUS15753</name>
</gene>
<organism evidence="12">
    <name type="scientific">marine metagenome</name>
    <dbReference type="NCBI Taxonomy" id="408172"/>
    <lineage>
        <taxon>unclassified sequences</taxon>
        <taxon>metagenomes</taxon>
        <taxon>ecological metagenomes</taxon>
    </lineage>
</organism>
<dbReference type="GO" id="GO:0004540">
    <property type="term" value="F:RNA nuclease activity"/>
    <property type="evidence" value="ECO:0007669"/>
    <property type="project" value="InterPro"/>
</dbReference>
<feature type="region of interest" description="Disordered" evidence="9">
    <location>
        <begin position="399"/>
        <end position="519"/>
    </location>
</feature>
<feature type="domain" description="RNase E/G thioredoxin-like" evidence="11">
    <location>
        <begin position="231"/>
        <end position="314"/>
    </location>
</feature>
<accession>A0A381P9K5</accession>
<dbReference type="GO" id="GO:0005737">
    <property type="term" value="C:cytoplasm"/>
    <property type="evidence" value="ECO:0007669"/>
    <property type="project" value="TreeGrafter"/>
</dbReference>
<evidence type="ECO:0000256" key="4">
    <source>
        <dbReference type="ARBA" id="ARBA00022723"/>
    </source>
</evidence>
<dbReference type="GO" id="GO:0016787">
    <property type="term" value="F:hydrolase activity"/>
    <property type="evidence" value="ECO:0007669"/>
    <property type="project" value="UniProtKB-KW"/>
</dbReference>
<reference evidence="12" key="1">
    <citation type="submission" date="2018-05" db="EMBL/GenBank/DDBJ databases">
        <authorList>
            <person name="Lanie J.A."/>
            <person name="Ng W.-L."/>
            <person name="Kazmierczak K.M."/>
            <person name="Andrzejewski T.M."/>
            <person name="Davidsen T.M."/>
            <person name="Wayne K.J."/>
            <person name="Tettelin H."/>
            <person name="Glass J.I."/>
            <person name="Rusch D."/>
            <person name="Podicherti R."/>
            <person name="Tsui H.-C.T."/>
            <person name="Winkler M.E."/>
        </authorList>
    </citation>
    <scope>NUCLEOTIDE SEQUENCE</scope>
</reference>
<feature type="compositionally biased region" description="Basic residues" evidence="9">
    <location>
        <begin position="408"/>
        <end position="422"/>
    </location>
</feature>
<keyword evidence="3" id="KW-0540">Nuclease</keyword>
<keyword evidence="4" id="KW-0479">Metal-binding</keyword>
<evidence type="ECO:0000313" key="12">
    <source>
        <dbReference type="EMBL" id="SUZ62899.1"/>
    </source>
</evidence>
<dbReference type="InterPro" id="IPR004659">
    <property type="entry name" value="RNase_E/G"/>
</dbReference>
<dbReference type="GO" id="GO:0046872">
    <property type="term" value="F:metal ion binding"/>
    <property type="evidence" value="ECO:0007669"/>
    <property type="project" value="UniProtKB-KW"/>
</dbReference>
<comment type="cofactor">
    <cofactor evidence="1">
        <name>Mg(2+)</name>
        <dbReference type="ChEBI" id="CHEBI:18420"/>
    </cofactor>
</comment>